<evidence type="ECO:0000313" key="2">
    <source>
        <dbReference type="Proteomes" id="UP000593577"/>
    </source>
</evidence>
<organism evidence="1 2">
    <name type="scientific">Gossypium aridum</name>
    <name type="common">American cotton</name>
    <name type="synonym">Erioxylum aridum</name>
    <dbReference type="NCBI Taxonomy" id="34290"/>
    <lineage>
        <taxon>Eukaryota</taxon>
        <taxon>Viridiplantae</taxon>
        <taxon>Streptophyta</taxon>
        <taxon>Embryophyta</taxon>
        <taxon>Tracheophyta</taxon>
        <taxon>Spermatophyta</taxon>
        <taxon>Magnoliopsida</taxon>
        <taxon>eudicotyledons</taxon>
        <taxon>Gunneridae</taxon>
        <taxon>Pentapetalae</taxon>
        <taxon>rosids</taxon>
        <taxon>malvids</taxon>
        <taxon>Malvales</taxon>
        <taxon>Malvaceae</taxon>
        <taxon>Malvoideae</taxon>
        <taxon>Gossypium</taxon>
    </lineage>
</organism>
<dbReference type="EMBL" id="JABFAA010000009">
    <property type="protein sequence ID" value="MBA0690443.1"/>
    <property type="molecule type" value="Genomic_DNA"/>
</dbReference>
<sequence length="226" mass="24139">MEEMSLTVAVPFRLGNSVCENSTFATCMDITRLKLTASPAPVLTDSETKTTNHLDTAEDVDCNYAGMENEESSVELPLTGEVKGERATTSMDMISDSKDGWISSNDVMDRDSGEEDSVSLEGDRVFDLDSSCSLSVASETSSLCGEDFLGFDATSEVGTPSTMDNEKSICSVDIIAKATKFVESNVETVFASDPLAVAVNLEEEIGDGSEQKPSAVVLQLALEKEP</sequence>
<dbReference type="Proteomes" id="UP000593577">
    <property type="component" value="Unassembled WGS sequence"/>
</dbReference>
<feature type="non-terminal residue" evidence="1">
    <location>
        <position position="226"/>
    </location>
</feature>
<proteinExistence type="predicted"/>
<accession>A0A7J8XT38</accession>
<name>A0A7J8XT38_GOSAI</name>
<dbReference type="AlphaFoldDB" id="A0A7J8XT38"/>
<evidence type="ECO:0000313" key="1">
    <source>
        <dbReference type="EMBL" id="MBA0690443.1"/>
    </source>
</evidence>
<gene>
    <name evidence="1" type="ORF">Goari_008118</name>
</gene>
<reference evidence="1 2" key="1">
    <citation type="journal article" date="2019" name="Genome Biol. Evol.">
        <title>Insights into the evolution of the New World diploid cottons (Gossypium, subgenus Houzingenia) based on genome sequencing.</title>
        <authorList>
            <person name="Grover C.E."/>
            <person name="Arick M.A. 2nd"/>
            <person name="Thrash A."/>
            <person name="Conover J.L."/>
            <person name="Sanders W.S."/>
            <person name="Peterson D.G."/>
            <person name="Frelichowski J.E."/>
            <person name="Scheffler J.A."/>
            <person name="Scheffler B.E."/>
            <person name="Wendel J.F."/>
        </authorList>
    </citation>
    <scope>NUCLEOTIDE SEQUENCE [LARGE SCALE GENOMIC DNA]</scope>
    <source>
        <strain evidence="1">185</strain>
        <tissue evidence="1">Leaf</tissue>
    </source>
</reference>
<protein>
    <submittedName>
        <fullName evidence="1">Uncharacterized protein</fullName>
    </submittedName>
</protein>
<keyword evidence="2" id="KW-1185">Reference proteome</keyword>
<comment type="caution">
    <text evidence="1">The sequence shown here is derived from an EMBL/GenBank/DDBJ whole genome shotgun (WGS) entry which is preliminary data.</text>
</comment>